<sequence>MTLLIGYARSSSWLFVVLIGARPAYAWLLSIHFRTFVDITRNLICCLREILGLLVLSKQVCWGISPLPAQRPTCASPKPWSRHADDSSRRCGQCPSVSRCGGQGRQVAIMSLCSVVIIYHEFQSSGSH</sequence>
<comment type="caution">
    <text evidence="1">The sequence shown here is derived from an EMBL/GenBank/DDBJ whole genome shotgun (WGS) entry which is preliminary data.</text>
</comment>
<dbReference type="EMBL" id="MU865046">
    <property type="protein sequence ID" value="KAK4459085.1"/>
    <property type="molecule type" value="Genomic_DNA"/>
</dbReference>
<name>A0AAV9HEK7_9PEZI</name>
<evidence type="ECO:0000313" key="2">
    <source>
        <dbReference type="Proteomes" id="UP001321749"/>
    </source>
</evidence>
<proteinExistence type="predicted"/>
<evidence type="ECO:0008006" key="3">
    <source>
        <dbReference type="Google" id="ProtNLM"/>
    </source>
</evidence>
<dbReference type="AlphaFoldDB" id="A0AAV9HEK7"/>
<keyword evidence="2" id="KW-1185">Reference proteome</keyword>
<accession>A0AAV9HEK7</accession>
<reference evidence="1" key="1">
    <citation type="journal article" date="2023" name="Mol. Phylogenet. Evol.">
        <title>Genome-scale phylogeny and comparative genomics of the fungal order Sordariales.</title>
        <authorList>
            <person name="Hensen N."/>
            <person name="Bonometti L."/>
            <person name="Westerberg I."/>
            <person name="Brannstrom I.O."/>
            <person name="Guillou S."/>
            <person name="Cros-Aarteil S."/>
            <person name="Calhoun S."/>
            <person name="Haridas S."/>
            <person name="Kuo A."/>
            <person name="Mondo S."/>
            <person name="Pangilinan J."/>
            <person name="Riley R."/>
            <person name="LaButti K."/>
            <person name="Andreopoulos B."/>
            <person name="Lipzen A."/>
            <person name="Chen C."/>
            <person name="Yan M."/>
            <person name="Daum C."/>
            <person name="Ng V."/>
            <person name="Clum A."/>
            <person name="Steindorff A."/>
            <person name="Ohm R.A."/>
            <person name="Martin F."/>
            <person name="Silar P."/>
            <person name="Natvig D.O."/>
            <person name="Lalanne C."/>
            <person name="Gautier V."/>
            <person name="Ament-Velasquez S.L."/>
            <person name="Kruys A."/>
            <person name="Hutchinson M.I."/>
            <person name="Powell A.J."/>
            <person name="Barry K."/>
            <person name="Miller A.N."/>
            <person name="Grigoriev I.V."/>
            <person name="Debuchy R."/>
            <person name="Gladieux P."/>
            <person name="Hiltunen Thoren M."/>
            <person name="Johannesson H."/>
        </authorList>
    </citation>
    <scope>NUCLEOTIDE SEQUENCE</scope>
    <source>
        <strain evidence="1">PSN324</strain>
    </source>
</reference>
<organism evidence="1 2">
    <name type="scientific">Cladorrhinum samala</name>
    <dbReference type="NCBI Taxonomy" id="585594"/>
    <lineage>
        <taxon>Eukaryota</taxon>
        <taxon>Fungi</taxon>
        <taxon>Dikarya</taxon>
        <taxon>Ascomycota</taxon>
        <taxon>Pezizomycotina</taxon>
        <taxon>Sordariomycetes</taxon>
        <taxon>Sordariomycetidae</taxon>
        <taxon>Sordariales</taxon>
        <taxon>Podosporaceae</taxon>
        <taxon>Cladorrhinum</taxon>
    </lineage>
</organism>
<protein>
    <recommendedName>
        <fullName evidence="3">Secreted protein</fullName>
    </recommendedName>
</protein>
<dbReference type="Proteomes" id="UP001321749">
    <property type="component" value="Unassembled WGS sequence"/>
</dbReference>
<gene>
    <name evidence="1" type="ORF">QBC42DRAFT_12463</name>
</gene>
<evidence type="ECO:0000313" key="1">
    <source>
        <dbReference type="EMBL" id="KAK4459085.1"/>
    </source>
</evidence>
<reference evidence="1" key="2">
    <citation type="submission" date="2023-06" db="EMBL/GenBank/DDBJ databases">
        <authorList>
            <consortium name="Lawrence Berkeley National Laboratory"/>
            <person name="Mondo S.J."/>
            <person name="Hensen N."/>
            <person name="Bonometti L."/>
            <person name="Westerberg I."/>
            <person name="Brannstrom I.O."/>
            <person name="Guillou S."/>
            <person name="Cros-Aarteil S."/>
            <person name="Calhoun S."/>
            <person name="Haridas S."/>
            <person name="Kuo A."/>
            <person name="Pangilinan J."/>
            <person name="Riley R."/>
            <person name="Labutti K."/>
            <person name="Andreopoulos B."/>
            <person name="Lipzen A."/>
            <person name="Chen C."/>
            <person name="Yanf M."/>
            <person name="Daum C."/>
            <person name="Ng V."/>
            <person name="Clum A."/>
            <person name="Steindorff A."/>
            <person name="Ohm R."/>
            <person name="Martin F."/>
            <person name="Silar P."/>
            <person name="Natvig D."/>
            <person name="Lalanne C."/>
            <person name="Gautier V."/>
            <person name="Ament-Velasquez S.L."/>
            <person name="Kruys A."/>
            <person name="Hutchinson M.I."/>
            <person name="Powell A.J."/>
            <person name="Barry K."/>
            <person name="Miller A.N."/>
            <person name="Grigoriev I.V."/>
            <person name="Debuchy R."/>
            <person name="Gladieux P."/>
            <person name="Thoren M.H."/>
            <person name="Johannesson H."/>
        </authorList>
    </citation>
    <scope>NUCLEOTIDE SEQUENCE</scope>
    <source>
        <strain evidence="1">PSN324</strain>
    </source>
</reference>